<dbReference type="STRING" id="7398.A0A1B0A114"/>
<dbReference type="AlphaFoldDB" id="A0A1B0A114"/>
<evidence type="ECO:0000313" key="3">
    <source>
        <dbReference type="EnsemblMetazoa" id="GPAI031233-PA"/>
    </source>
</evidence>
<dbReference type="GO" id="GO:0003730">
    <property type="term" value="F:mRNA 3'-UTR binding"/>
    <property type="evidence" value="ECO:0007669"/>
    <property type="project" value="TreeGrafter"/>
</dbReference>
<organism evidence="3 4">
    <name type="scientific">Glossina pallidipes</name>
    <name type="common">Tsetse fly</name>
    <dbReference type="NCBI Taxonomy" id="7398"/>
    <lineage>
        <taxon>Eukaryota</taxon>
        <taxon>Metazoa</taxon>
        <taxon>Ecdysozoa</taxon>
        <taxon>Arthropoda</taxon>
        <taxon>Hexapoda</taxon>
        <taxon>Insecta</taxon>
        <taxon>Pterygota</taxon>
        <taxon>Neoptera</taxon>
        <taxon>Endopterygota</taxon>
        <taxon>Diptera</taxon>
        <taxon>Brachycera</taxon>
        <taxon>Muscomorpha</taxon>
        <taxon>Hippoboscoidea</taxon>
        <taxon>Glossinidae</taxon>
        <taxon>Glossina</taxon>
    </lineage>
</organism>
<evidence type="ECO:0000259" key="2">
    <source>
        <dbReference type="Pfam" id="PF23276"/>
    </source>
</evidence>
<accession>A0A1B0A114</accession>
<proteinExistence type="predicted"/>
<dbReference type="PANTHER" id="PTHR46669">
    <property type="entry name" value="LEUCINE-RICH PPR MOTIF-CONTAINING PROTEIN, MITOCHONDRIAL"/>
    <property type="match status" value="1"/>
</dbReference>
<keyword evidence="1" id="KW-0677">Repeat</keyword>
<evidence type="ECO:0000313" key="4">
    <source>
        <dbReference type="Proteomes" id="UP000092445"/>
    </source>
</evidence>
<dbReference type="Gene3D" id="1.25.40.10">
    <property type="entry name" value="Tetratricopeptide repeat domain"/>
    <property type="match status" value="1"/>
</dbReference>
<name>A0A1B0A114_GLOPL</name>
<dbReference type="PANTHER" id="PTHR46669:SF2">
    <property type="entry name" value="EG:BACN32G11.3 PROTEIN"/>
    <property type="match status" value="1"/>
</dbReference>
<dbReference type="Pfam" id="PF23276">
    <property type="entry name" value="TPR_24"/>
    <property type="match status" value="1"/>
</dbReference>
<dbReference type="InterPro" id="IPR033490">
    <property type="entry name" value="LRP130"/>
</dbReference>
<protein>
    <recommendedName>
        <fullName evidence="2">Pentatricopeptide repeat-containing protein-mitochondrial domain-containing protein</fullName>
    </recommendedName>
</protein>
<reference evidence="3" key="2">
    <citation type="submission" date="2020-05" db="UniProtKB">
        <authorList>
            <consortium name="EnsemblMetazoa"/>
        </authorList>
    </citation>
    <scope>IDENTIFICATION</scope>
    <source>
        <strain evidence="3">IAEA</strain>
    </source>
</reference>
<evidence type="ECO:0000256" key="1">
    <source>
        <dbReference type="ARBA" id="ARBA00022737"/>
    </source>
</evidence>
<dbReference type="VEuPathDB" id="VectorBase:GPAI031233"/>
<feature type="domain" description="Pentatricopeptide repeat-containing protein-mitochondrial" evidence="2">
    <location>
        <begin position="202"/>
        <end position="283"/>
    </location>
</feature>
<dbReference type="Proteomes" id="UP000092445">
    <property type="component" value="Unassembled WGS sequence"/>
</dbReference>
<sequence length="1068" mass="122511">MYSCLVQQFRKLQRLPNLRHQVNVTSFVKKSYATLQANNFKHCPAYLTSMRKNFYIPVKYSASQIAATETKEPNNLGHITLEQCLGKLETFHQLNGFVTNEQLLPLIESLNSTTTAHLTAEQGSSLLNVCGCETPSLNPEERMNNFQQIWKYLQEQQLIRKDHYKIRLRALKYNRMPLTNYQEQLQEFKEVGGVSKEIFPDLLAVAGASGNIKQSTELLNEMRSSELALTESDFNSLLWAYGRSGDIQGCQTVLESMQAAGVYQSSETQSTSIAIYMENNMEERAKILLKQFQGQFKSLEILKMLRSIIWSPQISLEFIKLLVKEFGEDYLRGFEVPLGLRYICIELLHHNKLEFLSAVIDTLPQPNFPENHDSDTFGSFLFHAMFRQKCSVTEFIDIALQLEDSGKNTRALYIVAELALRRNPPMVLPIFDILIKRNHTLRPHYFWPLMMYNFRRYNEAGVIRTLSVMQHYGVECDQTTLKQYILPKLSLTLENPEMALKKFENVGLKTSLILTPIISHLLTHHKWLDVAPLIDKYTTKIDMDQLIGPLCGVAVHARATKKFYQFGKLLASLCAKKGESKQDFIGQMLIDLLYSQARFSSDLYSCHKLLHEIQKVGLCISPAAADTIKTLLTENLTEESKTERFPLITQKLREITRKTLSLTNDGSQMSSFIKHPRNMTLNEMECHLVELEAKGMNTRGVLRRMLQLCVRDNRLERALEIKRKCDKLKVHSSPGMLASIMEMHVKLKDLNSAQEYLRKLQEEYPGFLIDEHKFIDYAALLVQNNQLESAKELLENRSKHNRIIGGDYVLKNVWNLLTSVANHAALSKDLPPERNLSREFYVFLQKLGYCRIHNTTLGPLVRERLLRGDLPAAVKEFKQLAEQYKYTPLQFELLSLLVRLSNADSTLQKQYKCSNEMAQQLLGEVTEIITDVHGIVNMNSGLLLAFAESGTDNQLRRLLINPEFRINEELLIRNCEYLGQEGAVQTLTRLARGARGLNRVIDEQNIYKMLLNNFVKSNDHSAALKLYECLETDDELKISQDFVRTLVNLLRSNNIEIPSSLALKAQVI</sequence>
<dbReference type="InterPro" id="IPR011990">
    <property type="entry name" value="TPR-like_helical_dom_sf"/>
</dbReference>
<dbReference type="EnsemblMetazoa" id="GPAI031233-RA">
    <property type="protein sequence ID" value="GPAI031233-PA"/>
    <property type="gene ID" value="GPAI031233"/>
</dbReference>
<reference evidence="4" key="1">
    <citation type="submission" date="2014-03" db="EMBL/GenBank/DDBJ databases">
        <authorList>
            <person name="Aksoy S."/>
            <person name="Warren W."/>
            <person name="Wilson R.K."/>
        </authorList>
    </citation>
    <scope>NUCLEOTIDE SEQUENCE [LARGE SCALE GENOMIC DNA]</scope>
    <source>
        <strain evidence="4">IAEA</strain>
    </source>
</reference>
<dbReference type="GO" id="GO:0005634">
    <property type="term" value="C:nucleus"/>
    <property type="evidence" value="ECO:0007669"/>
    <property type="project" value="TreeGrafter"/>
</dbReference>
<dbReference type="GO" id="GO:0070129">
    <property type="term" value="P:regulation of mitochondrial translation"/>
    <property type="evidence" value="ECO:0007669"/>
    <property type="project" value="TreeGrafter"/>
</dbReference>
<keyword evidence="4" id="KW-1185">Reference proteome</keyword>
<dbReference type="GO" id="GO:0005739">
    <property type="term" value="C:mitochondrion"/>
    <property type="evidence" value="ECO:0007669"/>
    <property type="project" value="TreeGrafter"/>
</dbReference>
<dbReference type="InterPro" id="IPR057027">
    <property type="entry name" value="TPR_mt"/>
</dbReference>